<dbReference type="InterPro" id="IPR007055">
    <property type="entry name" value="BON_dom"/>
</dbReference>
<evidence type="ECO:0000313" key="2">
    <source>
        <dbReference type="EMBL" id="ALP53910.1"/>
    </source>
</evidence>
<protein>
    <recommendedName>
        <fullName evidence="1">BON domain-containing protein</fullName>
    </recommendedName>
</protein>
<organism evidence="2 3">
    <name type="scientific">Candidatus Tenderia electrophaga</name>
    <dbReference type="NCBI Taxonomy" id="1748243"/>
    <lineage>
        <taxon>Bacteria</taxon>
        <taxon>Pseudomonadati</taxon>
        <taxon>Pseudomonadota</taxon>
        <taxon>Gammaproteobacteria</taxon>
        <taxon>Candidatus Tenderiales</taxon>
        <taxon>Candidatus Tenderiaceae</taxon>
        <taxon>Candidatus Tenderia</taxon>
    </lineage>
</organism>
<keyword evidence="3" id="KW-1185">Reference proteome</keyword>
<dbReference type="Proteomes" id="UP000055136">
    <property type="component" value="Chromosome"/>
</dbReference>
<dbReference type="STRING" id="1748243.Tel_12620"/>
<evidence type="ECO:0000313" key="3">
    <source>
        <dbReference type="Proteomes" id="UP000055136"/>
    </source>
</evidence>
<dbReference type="InterPro" id="IPR051686">
    <property type="entry name" value="Lipoprotein_DolP"/>
</dbReference>
<feature type="domain" description="BON" evidence="1">
    <location>
        <begin position="177"/>
        <end position="245"/>
    </location>
</feature>
<proteinExistence type="predicted"/>
<reference evidence="2" key="1">
    <citation type="submission" date="2015-10" db="EMBL/GenBank/DDBJ databases">
        <title>Description of Candidatus Tenderia electrophaga gen. nov, sp. nov., an Uncultivated Electroautotroph from a Biocathode Enrichment.</title>
        <authorList>
            <person name="Eddie B.J."/>
            <person name="Malanoski A.P."/>
            <person name="Wang Z."/>
            <person name="Hall R.J."/>
            <person name="Oh S.D."/>
            <person name="Heiner C."/>
            <person name="Lin B."/>
            <person name="Strycharz-Glaven S.M."/>
        </authorList>
    </citation>
    <scope>NUCLEOTIDE SEQUENCE [LARGE SCALE GENOMIC DNA]</scope>
    <source>
        <strain evidence="2">NRL1</strain>
    </source>
</reference>
<accession>A0A0S2TFF3</accession>
<dbReference type="PANTHER" id="PTHR34606">
    <property type="entry name" value="BON DOMAIN-CONTAINING PROTEIN"/>
    <property type="match status" value="1"/>
</dbReference>
<evidence type="ECO:0000259" key="1">
    <source>
        <dbReference type="PROSITE" id="PS50914"/>
    </source>
</evidence>
<dbReference type="PANTHER" id="PTHR34606:SF15">
    <property type="entry name" value="BON DOMAIN-CONTAINING PROTEIN"/>
    <property type="match status" value="1"/>
</dbReference>
<gene>
    <name evidence="2" type="ORF">Tel_12620</name>
</gene>
<dbReference type="KEGG" id="tee:Tel_12620"/>
<dbReference type="EMBL" id="CP013099">
    <property type="protein sequence ID" value="ALP53910.1"/>
    <property type="molecule type" value="Genomic_DNA"/>
</dbReference>
<sequence>MIIMAQEMHKQLIKQIEAALEQDVRFNPSQSRLRICANDRGIVLAGEVDNIAEKRLAANLSRTLAGDEVDVEDRLCVATEQVADAELAQHICRQLGAEPVFARTAISRVGPGGVEPWQQPPDSEGNIDVIVEDGVVTLSGVTGSLSHRRLAEVLCWWIPGCRRVDNRLAVAPDQPDSDNLLTDAIRIVLDKDPLVDAGQVRLGSAAGIVELDGLLPCDEARRMVVRDTWAVPGVWDVVNRLQTGPSPTA</sequence>
<dbReference type="Gene3D" id="3.30.1340.30">
    <property type="match status" value="1"/>
</dbReference>
<name>A0A0S2TFF3_9GAMM</name>
<dbReference type="AlphaFoldDB" id="A0A0S2TFF3"/>
<dbReference type="Pfam" id="PF04972">
    <property type="entry name" value="BON"/>
    <property type="match status" value="3"/>
</dbReference>
<dbReference type="PROSITE" id="PS50914">
    <property type="entry name" value="BON"/>
    <property type="match status" value="1"/>
</dbReference>